<comment type="caution">
    <text evidence="2">The sequence shown here is derived from an EMBL/GenBank/DDBJ whole genome shotgun (WGS) entry which is preliminary data.</text>
</comment>
<evidence type="ECO:0000256" key="1">
    <source>
        <dbReference type="SAM" id="Phobius"/>
    </source>
</evidence>
<feature type="transmembrane region" description="Helical" evidence="1">
    <location>
        <begin position="37"/>
        <end position="55"/>
    </location>
</feature>
<evidence type="ECO:0000313" key="3">
    <source>
        <dbReference type="Proteomes" id="UP000034952"/>
    </source>
</evidence>
<reference evidence="2 3" key="1">
    <citation type="journal article" date="2015" name="Nature">
        <title>rRNA introns, odd ribosomes, and small enigmatic genomes across a large radiation of phyla.</title>
        <authorList>
            <person name="Brown C.T."/>
            <person name="Hug L.A."/>
            <person name="Thomas B.C."/>
            <person name="Sharon I."/>
            <person name="Castelle C.J."/>
            <person name="Singh A."/>
            <person name="Wilkins M.J."/>
            <person name="Williams K.H."/>
            <person name="Banfield J.F."/>
        </authorList>
    </citation>
    <scope>NUCLEOTIDE SEQUENCE [LARGE SCALE GENOMIC DNA]</scope>
</reference>
<protein>
    <submittedName>
        <fullName evidence="2">Uncharacterized protein</fullName>
    </submittedName>
</protein>
<dbReference type="AlphaFoldDB" id="A0A0G0B8K0"/>
<keyword evidence="1" id="KW-0812">Transmembrane</keyword>
<dbReference type="EMBL" id="LBPY01000020">
    <property type="protein sequence ID" value="KKP65704.1"/>
    <property type="molecule type" value="Genomic_DNA"/>
</dbReference>
<accession>A0A0G0B8K0</accession>
<organism evidence="2 3">
    <name type="scientific">Candidatus Nomurabacteria bacterium GW2011_GWE1_35_16</name>
    <dbReference type="NCBI Taxonomy" id="1618761"/>
    <lineage>
        <taxon>Bacteria</taxon>
        <taxon>Candidatus Nomuraibacteriota</taxon>
    </lineage>
</organism>
<evidence type="ECO:0000313" key="2">
    <source>
        <dbReference type="EMBL" id="KKP65704.1"/>
    </source>
</evidence>
<name>A0A0G0B8K0_9BACT</name>
<keyword evidence="1" id="KW-1133">Transmembrane helix</keyword>
<dbReference type="Proteomes" id="UP000034952">
    <property type="component" value="Unassembled WGS sequence"/>
</dbReference>
<proteinExistence type="predicted"/>
<keyword evidence="1" id="KW-0472">Membrane</keyword>
<gene>
    <name evidence="2" type="ORF">UR64_C0020G0007</name>
</gene>
<sequence>MEQQNINSSPIPPPPGSPLFKKIPETSFNEKTWFDRYKYIIIYISIFVVIVAIQFQKYQDGGIKDIQVSGDKISMILENSEILADLDTPKTMSFLVNNAFSSRNLGTLIVIPMDKVKYLEQKYTDFTSCGSPGEEEGKSSIIHIGFILNNPDVNKTMDKISEMEKEGNLMIVEIDGSELKNLKGFKEEKIKYGITISKVKPDTYYLVDNIKIIKEKYK</sequence>